<evidence type="ECO:0000313" key="2">
    <source>
        <dbReference type="EMBL" id="GIZ92523.1"/>
    </source>
</evidence>
<dbReference type="AlphaFoldDB" id="A0AA37FL84"/>
<sequence>MHIWDEEADAAYAPEQMISGTLDLQSTRSHTGFLLPASSSASGTLTLPADYQLNKYIRNHNRITFAVHLLIDDIYAGTGDFVPNPQLNFDAAFFEVETNTTQEFSEVLFSYPDGI</sequence>
<dbReference type="Proteomes" id="UP000887228">
    <property type="component" value="Unassembled WGS sequence"/>
</dbReference>
<protein>
    <submittedName>
        <fullName evidence="1">Uncharacterized protein</fullName>
    </submittedName>
</protein>
<dbReference type="EMBL" id="BPMS01000004">
    <property type="protein sequence ID" value="GIZ88183.1"/>
    <property type="molecule type" value="Genomic_DNA"/>
</dbReference>
<evidence type="ECO:0000313" key="3">
    <source>
        <dbReference type="Proteomes" id="UP000887212"/>
    </source>
</evidence>
<organism evidence="1 3">
    <name type="scientific">Aquipseudomonas alcaligenes</name>
    <name type="common">Pseudomonas alcaligenes</name>
    <dbReference type="NCBI Taxonomy" id="43263"/>
    <lineage>
        <taxon>Bacteria</taxon>
        <taxon>Pseudomonadati</taxon>
        <taxon>Pseudomonadota</taxon>
        <taxon>Gammaproteobacteria</taxon>
        <taxon>Pseudomonadales</taxon>
        <taxon>Pseudomonadaceae</taxon>
        <taxon>Aquipseudomonas</taxon>
    </lineage>
</organism>
<dbReference type="Proteomes" id="UP000887212">
    <property type="component" value="Unassembled WGS sequence"/>
</dbReference>
<reference evidence="1 4" key="1">
    <citation type="submission" date="2021-07" db="EMBL/GenBank/DDBJ databases">
        <title>Whole genome sequencing of carbapenem-resistant Pseudomonas spp. isolated in Japan.</title>
        <authorList>
            <person name="Suzuki M."/>
            <person name="Maehana S."/>
            <person name="Kitasato H."/>
        </authorList>
    </citation>
    <scope>NUCLEOTIDE SEQUENCE</scope>
    <source>
        <strain evidence="1">KAM435</strain>
        <strain evidence="2 4">KAM436</strain>
    </source>
</reference>
<dbReference type="EMBL" id="BPMT01000004">
    <property type="protein sequence ID" value="GIZ92523.1"/>
    <property type="molecule type" value="Genomic_DNA"/>
</dbReference>
<gene>
    <name evidence="1" type="ORF">KAM435_15100</name>
    <name evidence="2" type="ORF">KAM436_14910</name>
</gene>
<name>A0AA37FL84_AQUAC</name>
<evidence type="ECO:0000313" key="1">
    <source>
        <dbReference type="EMBL" id="GIZ88183.1"/>
    </source>
</evidence>
<comment type="caution">
    <text evidence="1">The sequence shown here is derived from an EMBL/GenBank/DDBJ whole genome shotgun (WGS) entry which is preliminary data.</text>
</comment>
<accession>A0AA37FL84</accession>
<evidence type="ECO:0000313" key="4">
    <source>
        <dbReference type="Proteomes" id="UP000887228"/>
    </source>
</evidence>
<proteinExistence type="predicted"/>